<dbReference type="InterPro" id="IPR002545">
    <property type="entry name" value="CheW-lke_dom"/>
</dbReference>
<dbReference type="Gene3D" id="2.40.50.180">
    <property type="entry name" value="CheA-289, Domain 4"/>
    <property type="match status" value="1"/>
</dbReference>
<comment type="caution">
    <text evidence="2">The sequence shown here is derived from an EMBL/GenBank/DDBJ whole genome shotgun (WGS) entry which is preliminary data.</text>
</comment>
<dbReference type="EMBL" id="JAQSIO010000005">
    <property type="protein sequence ID" value="MDD0815936.1"/>
    <property type="molecule type" value="Genomic_DNA"/>
</dbReference>
<dbReference type="InterPro" id="IPR036061">
    <property type="entry name" value="CheW-like_dom_sf"/>
</dbReference>
<sequence>MANREALRELQSRLAVRLQAAQSDGPSIAWLAVEAGAGRYLMPLAQSGEIFPWAPVQAVPYTQAWFWGVANLRGSLAGIVDLSAFLAEAWSGAPRPLPRTELAQSSCSLLALNTALDVNAALVVDRLAGLRSPDAFVSSTPPEPGAPAFLGGVYTDAQGDRWQEIKLQLLSQSAQFLSISA</sequence>
<accession>A0ABT5MH63</accession>
<organism evidence="2 3">
    <name type="scientific">Curvibacter microcysteis</name>
    <dbReference type="NCBI Taxonomy" id="3026419"/>
    <lineage>
        <taxon>Bacteria</taxon>
        <taxon>Pseudomonadati</taxon>
        <taxon>Pseudomonadota</taxon>
        <taxon>Betaproteobacteria</taxon>
        <taxon>Burkholderiales</taxon>
        <taxon>Comamonadaceae</taxon>
        <taxon>Curvibacter</taxon>
    </lineage>
</organism>
<dbReference type="RefSeq" id="WP_273927627.1">
    <property type="nucleotide sequence ID" value="NZ_JAQSIN010000011.1"/>
</dbReference>
<gene>
    <name evidence="2" type="ORF">PSQ39_14965</name>
</gene>
<reference evidence="2 3" key="1">
    <citation type="submission" date="2023-02" db="EMBL/GenBank/DDBJ databases">
        <title>Bacterial whole genome sequence for Curvibacter sp. HBC28.</title>
        <authorList>
            <person name="Le V."/>
            <person name="Ko S.-R."/>
            <person name="Ahn C.-Y."/>
            <person name="Oh H.-M."/>
        </authorList>
    </citation>
    <scope>NUCLEOTIDE SEQUENCE [LARGE SCALE GENOMIC DNA]</scope>
    <source>
        <strain evidence="2 3">HBC28</strain>
    </source>
</reference>
<evidence type="ECO:0000259" key="1">
    <source>
        <dbReference type="PROSITE" id="PS50851"/>
    </source>
</evidence>
<dbReference type="PROSITE" id="PS50851">
    <property type="entry name" value="CHEW"/>
    <property type="match status" value="1"/>
</dbReference>
<keyword evidence="3" id="KW-1185">Reference proteome</keyword>
<proteinExistence type="predicted"/>
<dbReference type="SUPFAM" id="SSF50341">
    <property type="entry name" value="CheW-like"/>
    <property type="match status" value="1"/>
</dbReference>
<protein>
    <submittedName>
        <fullName evidence="2">Chemotaxis protein CheW</fullName>
    </submittedName>
</protein>
<feature type="domain" description="CheW-like" evidence="1">
    <location>
        <begin position="27"/>
        <end position="176"/>
    </location>
</feature>
<dbReference type="Proteomes" id="UP001528672">
    <property type="component" value="Unassembled WGS sequence"/>
</dbReference>
<evidence type="ECO:0000313" key="3">
    <source>
        <dbReference type="Proteomes" id="UP001528672"/>
    </source>
</evidence>
<name>A0ABT5MH63_9BURK</name>
<dbReference type="Pfam" id="PF01584">
    <property type="entry name" value="CheW"/>
    <property type="match status" value="1"/>
</dbReference>
<evidence type="ECO:0000313" key="2">
    <source>
        <dbReference type="EMBL" id="MDD0815936.1"/>
    </source>
</evidence>